<dbReference type="InterPro" id="IPR014016">
    <property type="entry name" value="UvrD-like_ATP-bd"/>
</dbReference>
<comment type="caution">
    <text evidence="6">The sequence shown here is derived from an EMBL/GenBank/DDBJ whole genome shotgun (WGS) entry which is preliminary data.</text>
</comment>
<keyword evidence="1" id="KW-0547">Nucleotide-binding</keyword>
<feature type="domain" description="UvrD-like helicase ATP-binding" evidence="5">
    <location>
        <begin position="24"/>
        <end position="133"/>
    </location>
</feature>
<proteinExistence type="predicted"/>
<organism evidence="6 7">
    <name type="scientific">Corticicoccus populi</name>
    <dbReference type="NCBI Taxonomy" id="1812821"/>
    <lineage>
        <taxon>Bacteria</taxon>
        <taxon>Bacillati</taxon>
        <taxon>Bacillota</taxon>
        <taxon>Bacilli</taxon>
        <taxon>Bacillales</taxon>
        <taxon>Staphylococcaceae</taxon>
        <taxon>Corticicoccus</taxon>
    </lineage>
</organism>
<evidence type="ECO:0000256" key="2">
    <source>
        <dbReference type="ARBA" id="ARBA00022801"/>
    </source>
</evidence>
<dbReference type="SUPFAM" id="SSF52540">
    <property type="entry name" value="P-loop containing nucleoside triphosphate hydrolases"/>
    <property type="match status" value="1"/>
</dbReference>
<evidence type="ECO:0000259" key="5">
    <source>
        <dbReference type="Pfam" id="PF00580"/>
    </source>
</evidence>
<dbReference type="Proteomes" id="UP001597519">
    <property type="component" value="Unassembled WGS sequence"/>
</dbReference>
<accession>A0ABW5WX51</accession>
<gene>
    <name evidence="6" type="ORF">ACFSX4_13195</name>
</gene>
<dbReference type="InterPro" id="IPR027417">
    <property type="entry name" value="P-loop_NTPase"/>
</dbReference>
<evidence type="ECO:0000313" key="6">
    <source>
        <dbReference type="EMBL" id="MFD2831425.1"/>
    </source>
</evidence>
<keyword evidence="4" id="KW-0067">ATP-binding</keyword>
<reference evidence="7" key="1">
    <citation type="journal article" date="2019" name="Int. J. Syst. Evol. Microbiol.">
        <title>The Global Catalogue of Microorganisms (GCM) 10K type strain sequencing project: providing services to taxonomists for standard genome sequencing and annotation.</title>
        <authorList>
            <consortium name="The Broad Institute Genomics Platform"/>
            <consortium name="The Broad Institute Genome Sequencing Center for Infectious Disease"/>
            <person name="Wu L."/>
            <person name="Ma J."/>
        </authorList>
    </citation>
    <scope>NUCLEOTIDE SEQUENCE [LARGE SCALE GENOMIC DNA]</scope>
    <source>
        <strain evidence="7">KCTC 33575</strain>
    </source>
</reference>
<name>A0ABW5WX51_9STAP</name>
<protein>
    <submittedName>
        <fullName evidence="6">UvrD-helicase domain-containing protein</fullName>
    </submittedName>
</protein>
<dbReference type="EMBL" id="JBHUOQ010000005">
    <property type="protein sequence ID" value="MFD2831425.1"/>
    <property type="molecule type" value="Genomic_DNA"/>
</dbReference>
<keyword evidence="3" id="KW-0347">Helicase</keyword>
<evidence type="ECO:0000256" key="1">
    <source>
        <dbReference type="ARBA" id="ARBA00022741"/>
    </source>
</evidence>
<evidence type="ECO:0000256" key="3">
    <source>
        <dbReference type="ARBA" id="ARBA00022806"/>
    </source>
</evidence>
<keyword evidence="2" id="KW-0378">Hydrolase</keyword>
<keyword evidence="7" id="KW-1185">Reference proteome</keyword>
<sequence>MIEITEADIQYAESLLLPEGITFNDERRDIIKCLEKKDIRACPGSGKTTTLLAKLAIISKKLPLENNDGICVLTHTNVAINEIKTKLGINGLKLFSHPNNCSTIQSFVNKYLAIPAYINILGKRPNRIDDEIYNETIRKEYYQMVPQRYRYGIEKKIQT</sequence>
<dbReference type="RefSeq" id="WP_377775674.1">
    <property type="nucleotide sequence ID" value="NZ_JBHUOQ010000005.1"/>
</dbReference>
<dbReference type="Pfam" id="PF00580">
    <property type="entry name" value="UvrD-helicase"/>
    <property type="match status" value="1"/>
</dbReference>
<dbReference type="Gene3D" id="3.40.50.300">
    <property type="entry name" value="P-loop containing nucleotide triphosphate hydrolases"/>
    <property type="match status" value="1"/>
</dbReference>
<evidence type="ECO:0000256" key="4">
    <source>
        <dbReference type="ARBA" id="ARBA00022840"/>
    </source>
</evidence>
<evidence type="ECO:0000313" key="7">
    <source>
        <dbReference type="Proteomes" id="UP001597519"/>
    </source>
</evidence>